<feature type="compositionally biased region" description="Basic and acidic residues" evidence="1">
    <location>
        <begin position="19"/>
        <end position="31"/>
    </location>
</feature>
<gene>
    <name evidence="3" type="ORF">QIS96_01085</name>
</gene>
<feature type="region of interest" description="Disordered" evidence="1">
    <location>
        <begin position="1"/>
        <end position="32"/>
    </location>
</feature>
<proteinExistence type="predicted"/>
<comment type="caution">
    <text evidence="3">The sequence shown here is derived from an EMBL/GenBank/DDBJ whole genome shotgun (WGS) entry which is preliminary data.</text>
</comment>
<dbReference type="InterPro" id="IPR019595">
    <property type="entry name" value="DUF2470"/>
</dbReference>
<dbReference type="Proteomes" id="UP001223978">
    <property type="component" value="Unassembled WGS sequence"/>
</dbReference>
<feature type="region of interest" description="Disordered" evidence="1">
    <location>
        <begin position="248"/>
        <end position="267"/>
    </location>
</feature>
<evidence type="ECO:0000259" key="2">
    <source>
        <dbReference type="Pfam" id="PF10615"/>
    </source>
</evidence>
<dbReference type="EMBL" id="JASCIQ010000001">
    <property type="protein sequence ID" value="MDI3402432.1"/>
    <property type="molecule type" value="Genomic_DNA"/>
</dbReference>
<feature type="compositionally biased region" description="Basic and acidic residues" evidence="1">
    <location>
        <begin position="1"/>
        <end position="11"/>
    </location>
</feature>
<organism evidence="3 4">
    <name type="scientific">Streptomyces cavernicola</name>
    <dbReference type="NCBI Taxonomy" id="3043613"/>
    <lineage>
        <taxon>Bacteria</taxon>
        <taxon>Bacillati</taxon>
        <taxon>Actinomycetota</taxon>
        <taxon>Actinomycetes</taxon>
        <taxon>Kitasatosporales</taxon>
        <taxon>Streptomycetaceae</taxon>
        <taxon>Streptomyces</taxon>
    </lineage>
</organism>
<evidence type="ECO:0000256" key="1">
    <source>
        <dbReference type="SAM" id="MobiDB-lite"/>
    </source>
</evidence>
<dbReference type="RefSeq" id="WP_282540389.1">
    <property type="nucleotide sequence ID" value="NZ_JASCIQ010000001.1"/>
</dbReference>
<evidence type="ECO:0000313" key="4">
    <source>
        <dbReference type="Proteomes" id="UP001223978"/>
    </source>
</evidence>
<feature type="domain" description="DUF2470" evidence="2">
    <location>
        <begin position="169"/>
        <end position="240"/>
    </location>
</feature>
<keyword evidence="4" id="KW-1185">Reference proteome</keyword>
<dbReference type="InterPro" id="IPR037119">
    <property type="entry name" value="Haem_oxidase_HugZ-like_sf"/>
</dbReference>
<sequence>MSPSADHDPADLRNSQNPHDPRSPHSPHDLPELPEQSAAERVRSLLAQAVSLSLTTDGQEYDLIGMHSVDAKGRITLHPQGDTPLAAQIAGAPRGSLAALLEFTDIAPTALRDRVRARVTLSGWLAAAEDGTLRLDLARVTLRTATGSHEVGLDEYALAEADPLAVEEAAMLTHLADAHGDMVVDLLLRSGSRLPHGVQRTLPLAVDRHGITLRCEYREGHCDLRLLFPTTATDAVAAGEQVRRLLTQPAPSPRCGHRPQRGSSLRG</sequence>
<reference evidence="3 4" key="1">
    <citation type="submission" date="2023-05" db="EMBL/GenBank/DDBJ databases">
        <title>Draft genome sequence of Streptomyces sp. B-S-A6 isolated from a cave soil in Thailand.</title>
        <authorList>
            <person name="Chamroensaksri N."/>
            <person name="Muangham S."/>
        </authorList>
    </citation>
    <scope>NUCLEOTIDE SEQUENCE [LARGE SCALE GENOMIC DNA]</scope>
    <source>
        <strain evidence="3 4">B-S-A6</strain>
    </source>
</reference>
<dbReference type="Pfam" id="PF10615">
    <property type="entry name" value="DUF2470"/>
    <property type="match status" value="1"/>
</dbReference>
<dbReference type="SUPFAM" id="SSF50475">
    <property type="entry name" value="FMN-binding split barrel"/>
    <property type="match status" value="1"/>
</dbReference>
<name>A0ABT6S2W8_9ACTN</name>
<dbReference type="Gene3D" id="3.20.180.10">
    <property type="entry name" value="PNP-oxidase-like"/>
    <property type="match status" value="1"/>
</dbReference>
<evidence type="ECO:0000313" key="3">
    <source>
        <dbReference type="EMBL" id="MDI3402432.1"/>
    </source>
</evidence>
<protein>
    <submittedName>
        <fullName evidence="3">DUF2470 domain-containing protein</fullName>
    </submittedName>
</protein>
<accession>A0ABT6S2W8</accession>